<feature type="region of interest" description="Disordered" evidence="1">
    <location>
        <begin position="132"/>
        <end position="168"/>
    </location>
</feature>
<evidence type="ECO:0000256" key="1">
    <source>
        <dbReference type="SAM" id="MobiDB-lite"/>
    </source>
</evidence>
<name>U7PRS1_SPOS1</name>
<dbReference type="HOGENOM" id="CLU_934377_0_0_1"/>
<dbReference type="EMBL" id="KI440847">
    <property type="protein sequence ID" value="ERS97641.1"/>
    <property type="molecule type" value="Genomic_DNA"/>
</dbReference>
<feature type="compositionally biased region" description="Low complexity" evidence="1">
    <location>
        <begin position="203"/>
        <end position="221"/>
    </location>
</feature>
<feature type="region of interest" description="Disordered" evidence="1">
    <location>
        <begin position="37"/>
        <end position="57"/>
    </location>
</feature>
<evidence type="ECO:0000313" key="4">
    <source>
        <dbReference type="Proteomes" id="UP000018087"/>
    </source>
</evidence>
<dbReference type="Proteomes" id="UP000018087">
    <property type="component" value="Unassembled WGS sequence"/>
</dbReference>
<feature type="compositionally biased region" description="Basic residues" evidence="1">
    <location>
        <begin position="239"/>
        <end position="248"/>
    </location>
</feature>
<feature type="chain" id="PRO_5004685575" description="Ig-like domain-containing protein" evidence="2">
    <location>
        <begin position="30"/>
        <end position="308"/>
    </location>
</feature>
<dbReference type="OrthoDB" id="10653254at2759"/>
<feature type="signal peptide" evidence="2">
    <location>
        <begin position="1"/>
        <end position="29"/>
    </location>
</feature>
<evidence type="ECO:0008006" key="5">
    <source>
        <dbReference type="Google" id="ProtNLM"/>
    </source>
</evidence>
<gene>
    <name evidence="3" type="ORF">HMPREF1624_05812</name>
</gene>
<evidence type="ECO:0000256" key="2">
    <source>
        <dbReference type="SAM" id="SignalP"/>
    </source>
</evidence>
<reference evidence="4" key="1">
    <citation type="journal article" date="2014" name="Genome Announc.">
        <title>Genome sequence of the pathogenic fungus Sporothrix schenckii (ATCC 58251).</title>
        <authorList>
            <person name="Cuomo C.A."/>
            <person name="Rodriguez-Del Valle N."/>
            <person name="Perez-Sanchez L."/>
            <person name="Abouelleil A."/>
            <person name="Goldberg J."/>
            <person name="Young S."/>
            <person name="Zeng Q."/>
            <person name="Birren B.W."/>
        </authorList>
    </citation>
    <scope>NUCLEOTIDE SEQUENCE [LARGE SCALE GENOMIC DNA]</scope>
    <source>
        <strain evidence="4">ATCC 58251 / de Perez 2211183</strain>
    </source>
</reference>
<evidence type="ECO:0000313" key="3">
    <source>
        <dbReference type="EMBL" id="ERS97641.1"/>
    </source>
</evidence>
<feature type="region of interest" description="Disordered" evidence="1">
    <location>
        <begin position="198"/>
        <end position="295"/>
    </location>
</feature>
<feature type="compositionally biased region" description="Low complexity" evidence="1">
    <location>
        <begin position="81"/>
        <end position="96"/>
    </location>
</feature>
<feature type="region of interest" description="Disordered" evidence="1">
    <location>
        <begin position="78"/>
        <end position="105"/>
    </location>
</feature>
<keyword evidence="4" id="KW-1185">Reference proteome</keyword>
<organism evidence="3 4">
    <name type="scientific">Sporothrix schenckii (strain ATCC 58251 / de Perez 2211183)</name>
    <name type="common">Rose-picker's disease fungus</name>
    <dbReference type="NCBI Taxonomy" id="1391915"/>
    <lineage>
        <taxon>Eukaryota</taxon>
        <taxon>Fungi</taxon>
        <taxon>Dikarya</taxon>
        <taxon>Ascomycota</taxon>
        <taxon>Pezizomycotina</taxon>
        <taxon>Sordariomycetes</taxon>
        <taxon>Sordariomycetidae</taxon>
        <taxon>Ophiostomatales</taxon>
        <taxon>Ophiostomataceae</taxon>
        <taxon>Sporothrix</taxon>
    </lineage>
</organism>
<keyword evidence="2" id="KW-0732">Signal</keyword>
<feature type="compositionally biased region" description="Low complexity" evidence="1">
    <location>
        <begin position="267"/>
        <end position="277"/>
    </location>
</feature>
<proteinExistence type="predicted"/>
<protein>
    <recommendedName>
        <fullName evidence="5">Ig-like domain-containing protein</fullName>
    </recommendedName>
</protein>
<dbReference type="AlphaFoldDB" id="U7PRS1"/>
<sequence>MTRLSAHHGVLRAALLLALLAPLCPLALAQRPGLIQHHHHEQEHASPDDNQLESHVPRNPDAVCSIVRYCPDPIMSILGNRRQQQQRTTSSTTSTRELSSFPSSSCTTLHTVSCTFYTVCNLTASVPTDTCTKTTTTSSCTTPTSTTRCSSSLSSNSSSSSLSSNDTTSSSTYWVFWSSPVPTPASYSYGRLTPVHSPPWPKLPSSSSSSSSSSTPCPSTSLDGITSWPPSFATESTTRRRHHSRSIRSFHSIVRPSETSRLPPYPTTTSSSSSTTSSEDDCTKTTTHTSKTHHSASSVFILPELYGA</sequence>
<accession>U7PRS1</accession>